<evidence type="ECO:0000256" key="4">
    <source>
        <dbReference type="ARBA" id="ARBA00049957"/>
    </source>
</evidence>
<keyword evidence="7" id="KW-0269">Exonuclease</keyword>
<dbReference type="InterPro" id="IPR029060">
    <property type="entry name" value="PIN-like_dom_sf"/>
</dbReference>
<dbReference type="PANTHER" id="PTHR42646">
    <property type="entry name" value="FLAP ENDONUCLEASE XNI"/>
    <property type="match status" value="1"/>
</dbReference>
<dbReference type="SUPFAM" id="SSF47807">
    <property type="entry name" value="5' to 3' exonuclease, C-terminal subdomain"/>
    <property type="match status" value="1"/>
</dbReference>
<accession>A0ABW5RZR3</accession>
<keyword evidence="2" id="KW-0378">Hydrolase</keyword>
<dbReference type="Proteomes" id="UP001597399">
    <property type="component" value="Unassembled WGS sequence"/>
</dbReference>
<evidence type="ECO:0000256" key="2">
    <source>
        <dbReference type="ARBA" id="ARBA00022801"/>
    </source>
</evidence>
<evidence type="ECO:0000256" key="1">
    <source>
        <dbReference type="ARBA" id="ARBA00022722"/>
    </source>
</evidence>
<dbReference type="Gene3D" id="1.10.150.20">
    <property type="entry name" value="5' to 3' exonuclease, C-terminal subdomain"/>
    <property type="match status" value="1"/>
</dbReference>
<dbReference type="InterPro" id="IPR002421">
    <property type="entry name" value="5-3_exonuclease"/>
</dbReference>
<evidence type="ECO:0000259" key="6">
    <source>
        <dbReference type="SMART" id="SM00475"/>
    </source>
</evidence>
<dbReference type="GO" id="GO:0004527">
    <property type="term" value="F:exonuclease activity"/>
    <property type="evidence" value="ECO:0007669"/>
    <property type="project" value="UniProtKB-KW"/>
</dbReference>
<evidence type="ECO:0000313" key="7">
    <source>
        <dbReference type="EMBL" id="MFD2693010.1"/>
    </source>
</evidence>
<feature type="domain" description="5'-3' exonuclease" evidence="6">
    <location>
        <begin position="2"/>
        <end position="266"/>
    </location>
</feature>
<name>A0ABW5RZR3_9BACL</name>
<dbReference type="Gene3D" id="3.40.50.1010">
    <property type="entry name" value="5'-nuclease"/>
    <property type="match status" value="1"/>
</dbReference>
<dbReference type="CDD" id="cd09859">
    <property type="entry name" value="PIN_53EXO"/>
    <property type="match status" value="1"/>
</dbReference>
<evidence type="ECO:0000313" key="8">
    <source>
        <dbReference type="Proteomes" id="UP001597399"/>
    </source>
</evidence>
<sequence>MANQPQLLLVDGMALLFRAFYATAPTGQFMFNDQGIPTNGVQGFLRHLLIAIQSRKPTHLAVCWDMGSKTFRNELFDGYKANRAAPPVEMVPQFDLAKKMIDAFGVPNIGVSGFEADDCIGTLAKKAQEEIDVFIVTGDRDLLQLLDRRIHVAILQKGYGNYRSFNEKIFYDHYGVTPRQFIEVKALMGDSSDGYPGVHGIGEKTAIKLIKQFGSIEAIIDHLDMLPSGQRKKISVDLDMLHLSHQLAEINCHAPVSLDLENASYAGITDAFVEKVDQVGMRLVKYDLVTQRWQRKGLDNEFLAHDSSL</sequence>
<dbReference type="CDD" id="cd09898">
    <property type="entry name" value="H3TH_53EXO"/>
    <property type="match status" value="1"/>
</dbReference>
<dbReference type="Pfam" id="PF01367">
    <property type="entry name" value="5_3_exonuc"/>
    <property type="match status" value="1"/>
</dbReference>
<dbReference type="InterPro" id="IPR036279">
    <property type="entry name" value="5-3_exonuclease_C_sf"/>
</dbReference>
<dbReference type="InterPro" id="IPR038969">
    <property type="entry name" value="FEN"/>
</dbReference>
<proteinExistence type="predicted"/>
<reference evidence="8" key="1">
    <citation type="journal article" date="2019" name="Int. J. Syst. Evol. Microbiol.">
        <title>The Global Catalogue of Microorganisms (GCM) 10K type strain sequencing project: providing services to taxonomists for standard genome sequencing and annotation.</title>
        <authorList>
            <consortium name="The Broad Institute Genomics Platform"/>
            <consortium name="The Broad Institute Genome Sequencing Center for Infectious Disease"/>
            <person name="Wu L."/>
            <person name="Ma J."/>
        </authorList>
    </citation>
    <scope>NUCLEOTIDE SEQUENCE [LARGE SCALE GENOMIC DNA]</scope>
    <source>
        <strain evidence="8">TISTR 2466</strain>
    </source>
</reference>
<dbReference type="InterPro" id="IPR020046">
    <property type="entry name" value="5-3_exonucl_a-hlix_arch_N"/>
</dbReference>
<dbReference type="SUPFAM" id="SSF88723">
    <property type="entry name" value="PIN domain-like"/>
    <property type="match status" value="1"/>
</dbReference>
<evidence type="ECO:0000256" key="3">
    <source>
        <dbReference type="ARBA" id="ARBA00023125"/>
    </source>
</evidence>
<dbReference type="EMBL" id="JBHUMQ010000013">
    <property type="protein sequence ID" value="MFD2693010.1"/>
    <property type="molecule type" value="Genomic_DNA"/>
</dbReference>
<gene>
    <name evidence="7" type="ORF">ACFSUE_05095</name>
</gene>
<dbReference type="PANTHER" id="PTHR42646:SF2">
    <property type="entry name" value="5'-3' EXONUCLEASE FAMILY PROTEIN"/>
    <property type="match status" value="1"/>
</dbReference>
<organism evidence="7 8">
    <name type="scientific">Sporolactobacillus shoreicorticis</name>
    <dbReference type="NCBI Taxonomy" id="1923877"/>
    <lineage>
        <taxon>Bacteria</taxon>
        <taxon>Bacillati</taxon>
        <taxon>Bacillota</taxon>
        <taxon>Bacilli</taxon>
        <taxon>Bacillales</taxon>
        <taxon>Sporolactobacillaceae</taxon>
        <taxon>Sporolactobacillus</taxon>
    </lineage>
</organism>
<dbReference type="RefSeq" id="WP_290446513.1">
    <property type="nucleotide sequence ID" value="NZ_JAMXWM010000019.1"/>
</dbReference>
<dbReference type="Pfam" id="PF02739">
    <property type="entry name" value="5_3_exonuc_N"/>
    <property type="match status" value="1"/>
</dbReference>
<evidence type="ECO:0000256" key="5">
    <source>
        <dbReference type="ARBA" id="ARBA00050026"/>
    </source>
</evidence>
<protein>
    <recommendedName>
        <fullName evidence="5">5'-3' exonuclease</fullName>
    </recommendedName>
</protein>
<dbReference type="InterPro" id="IPR008918">
    <property type="entry name" value="HhH2"/>
</dbReference>
<comment type="caution">
    <text evidence="7">The sequence shown here is derived from an EMBL/GenBank/DDBJ whole genome shotgun (WGS) entry which is preliminary data.</text>
</comment>
<dbReference type="SMART" id="SM00475">
    <property type="entry name" value="53EXOc"/>
    <property type="match status" value="1"/>
</dbReference>
<dbReference type="SMART" id="SM00279">
    <property type="entry name" value="HhH2"/>
    <property type="match status" value="1"/>
</dbReference>
<comment type="function">
    <text evidence="4">5'-3' exonuclease acting preferentially on double-stranded DNA.</text>
</comment>
<keyword evidence="8" id="KW-1185">Reference proteome</keyword>
<dbReference type="InterPro" id="IPR020045">
    <property type="entry name" value="DNA_polI_H3TH"/>
</dbReference>
<keyword evidence="1" id="KW-0540">Nuclease</keyword>
<keyword evidence="3" id="KW-0238">DNA-binding</keyword>